<accession>A0A3S3TYH2</accession>
<dbReference type="RefSeq" id="WP_128390656.1">
    <property type="nucleotide sequence ID" value="NZ_SBII01000010.1"/>
</dbReference>
<reference evidence="2 3" key="1">
    <citation type="submission" date="2019-01" db="EMBL/GenBank/DDBJ databases">
        <title>Flavobacterium sp. nov.,isolated from freshwater.</title>
        <authorList>
            <person name="Zhang R."/>
            <person name="Du Z.-J."/>
        </authorList>
    </citation>
    <scope>NUCLEOTIDE SEQUENCE [LARGE SCALE GENOMIC DNA]</scope>
    <source>
        <strain evidence="2 3">1E403</strain>
    </source>
</reference>
<organism evidence="2 3">
    <name type="scientific">Flavobacterium cerinum</name>
    <dbReference type="NCBI Taxonomy" id="2502784"/>
    <lineage>
        <taxon>Bacteria</taxon>
        <taxon>Pseudomonadati</taxon>
        <taxon>Bacteroidota</taxon>
        <taxon>Flavobacteriia</taxon>
        <taxon>Flavobacteriales</taxon>
        <taxon>Flavobacteriaceae</taxon>
        <taxon>Flavobacterium</taxon>
    </lineage>
</organism>
<keyword evidence="3" id="KW-1185">Reference proteome</keyword>
<keyword evidence="1" id="KW-0732">Signal</keyword>
<evidence type="ECO:0000313" key="3">
    <source>
        <dbReference type="Proteomes" id="UP000287527"/>
    </source>
</evidence>
<dbReference type="AlphaFoldDB" id="A0A3S3TYH2"/>
<proteinExistence type="predicted"/>
<gene>
    <name evidence="2" type="ORF">EPI11_14295</name>
</gene>
<feature type="signal peptide" evidence="1">
    <location>
        <begin position="1"/>
        <end position="24"/>
    </location>
</feature>
<dbReference type="EMBL" id="SBII01000010">
    <property type="protein sequence ID" value="RWW96753.1"/>
    <property type="molecule type" value="Genomic_DNA"/>
</dbReference>
<sequence>MKKNTIRTALFIALLSMGGYSVNAQNKELKVGTNPTIKQPSAVLEVESANKGVLMPRVALTDIEDTVTIASPANALTVFNTVTAGTTPNDVTPGYYYWSTAESKWIRLLNQNDAVEPWQVEGTANKATNNTQNIYQMGNVGIGTATPEGRLHVYANSLATTPIFEKATTNVPATNFGLGIVSVRHLANLTSASLAGYTGHGSWVAGGVTLGQNYSFKSGTDAQIDIAGISAGLIDYNNKKGQLNFFVNSGISGFKSAPLSGLNPPEMVLSTDGYLGLGTATANNFATYLPPTNKLHVKTTGTVNPVRFENLQASVTPGTDKIVVADATGVLKTVTAADIAAPETNTTLSIAAGELVYANEQANNVNVNLISADADNALIAGTDGRLFTPVIENIYTADGLLTSDRTLGINNHQLTFNGTEQQTFWSADGSMNQSGSGGRASLSIYGGDDSNLFIQQFQNSNAQITTGGNSTSLYLGTADTNVSAPIIFSTSAGGGANGIEKMRITGEGNIGIDQNFPTERLDIGTGNVRVRGINANAGTAGDKIVVADANGILKTIAAPTTTAIRTESANYAAAAADETILVNAAGGTVIVTLPSAPTVGKKYNVKKVDSTANTVTVNGNGHNIDGTATISGTLPYQGWVMQYDGSNWFIISRI</sequence>
<name>A0A3S3TYH2_9FLAO</name>
<comment type="caution">
    <text evidence="2">The sequence shown here is derived from an EMBL/GenBank/DDBJ whole genome shotgun (WGS) entry which is preliminary data.</text>
</comment>
<evidence type="ECO:0000256" key="1">
    <source>
        <dbReference type="SAM" id="SignalP"/>
    </source>
</evidence>
<feature type="chain" id="PRO_5018666878" evidence="1">
    <location>
        <begin position="25"/>
        <end position="654"/>
    </location>
</feature>
<evidence type="ECO:0000313" key="2">
    <source>
        <dbReference type="EMBL" id="RWW96753.1"/>
    </source>
</evidence>
<dbReference type="OrthoDB" id="1430919at2"/>
<dbReference type="Proteomes" id="UP000287527">
    <property type="component" value="Unassembled WGS sequence"/>
</dbReference>
<protein>
    <submittedName>
        <fullName evidence="2">Uncharacterized protein</fullName>
    </submittedName>
</protein>